<dbReference type="Proteomes" id="UP000028999">
    <property type="component" value="Unassembled WGS sequence"/>
</dbReference>
<dbReference type="PaxDb" id="3708-A0A078GH43"/>
<name>A0A078GH43_BRANA</name>
<evidence type="ECO:0000313" key="3">
    <source>
        <dbReference type="Proteomes" id="UP000028999"/>
    </source>
</evidence>
<organism evidence="2 3">
    <name type="scientific">Brassica napus</name>
    <name type="common">Rape</name>
    <dbReference type="NCBI Taxonomy" id="3708"/>
    <lineage>
        <taxon>Eukaryota</taxon>
        <taxon>Viridiplantae</taxon>
        <taxon>Streptophyta</taxon>
        <taxon>Embryophyta</taxon>
        <taxon>Tracheophyta</taxon>
        <taxon>Spermatophyta</taxon>
        <taxon>Magnoliopsida</taxon>
        <taxon>eudicotyledons</taxon>
        <taxon>Gunneridae</taxon>
        <taxon>Pentapetalae</taxon>
        <taxon>rosids</taxon>
        <taxon>malvids</taxon>
        <taxon>Brassicales</taxon>
        <taxon>Brassicaceae</taxon>
        <taxon>Brassiceae</taxon>
        <taxon>Brassica</taxon>
    </lineage>
</organism>
<dbReference type="STRING" id="3708.A0A078GH43"/>
<feature type="region of interest" description="Disordered" evidence="1">
    <location>
        <begin position="82"/>
        <end position="136"/>
    </location>
</feature>
<dbReference type="EMBL" id="LK032161">
    <property type="protein sequence ID" value="CDY24604.1"/>
    <property type="molecule type" value="Genomic_DNA"/>
</dbReference>
<dbReference type="AlphaFoldDB" id="A0A078GH43"/>
<accession>A0A078GH43</accession>
<protein>
    <submittedName>
        <fullName evidence="2">BnaC05g32880D protein</fullName>
    </submittedName>
</protein>
<evidence type="ECO:0000256" key="1">
    <source>
        <dbReference type="SAM" id="MobiDB-lite"/>
    </source>
</evidence>
<sequence>MSLLCYSSCVAPPFPQTKLSTPSFLKPKTRTLTLCSAIGYPNSITGIKKDISYLFTGPHKLPSLAKSQILVSPESFTANSTIDIDWEDQEDVEDTGSPWEGSSAGWMSTLFKDSQGRGWHSKALKDGKSDSHRAGG</sequence>
<gene>
    <name evidence="2" type="primary">BnaC05g32880D</name>
    <name evidence="2" type="ORF">GSBRNA2T00026949001</name>
</gene>
<feature type="compositionally biased region" description="Basic and acidic residues" evidence="1">
    <location>
        <begin position="123"/>
        <end position="136"/>
    </location>
</feature>
<keyword evidence="3" id="KW-1185">Reference proteome</keyword>
<feature type="compositionally biased region" description="Acidic residues" evidence="1">
    <location>
        <begin position="84"/>
        <end position="94"/>
    </location>
</feature>
<dbReference type="Gramene" id="CDY24604">
    <property type="protein sequence ID" value="CDY24604"/>
    <property type="gene ID" value="GSBRNA2T00026949001"/>
</dbReference>
<proteinExistence type="predicted"/>
<reference evidence="2 3" key="1">
    <citation type="journal article" date="2014" name="Science">
        <title>Plant genetics. Early allopolyploid evolution in the post-Neolithic Brassica napus oilseed genome.</title>
        <authorList>
            <person name="Chalhoub B."/>
            <person name="Denoeud F."/>
            <person name="Liu S."/>
            <person name="Parkin I.A."/>
            <person name="Tang H."/>
            <person name="Wang X."/>
            <person name="Chiquet J."/>
            <person name="Belcram H."/>
            <person name="Tong C."/>
            <person name="Samans B."/>
            <person name="Correa M."/>
            <person name="Da Silva C."/>
            <person name="Just J."/>
            <person name="Falentin C."/>
            <person name="Koh C.S."/>
            <person name="Le Clainche I."/>
            <person name="Bernard M."/>
            <person name="Bento P."/>
            <person name="Noel B."/>
            <person name="Labadie K."/>
            <person name="Alberti A."/>
            <person name="Charles M."/>
            <person name="Arnaud D."/>
            <person name="Guo H."/>
            <person name="Daviaud C."/>
            <person name="Alamery S."/>
            <person name="Jabbari K."/>
            <person name="Zhao M."/>
            <person name="Edger P.P."/>
            <person name="Chelaifa H."/>
            <person name="Tack D."/>
            <person name="Lassalle G."/>
            <person name="Mestiri I."/>
            <person name="Schnel N."/>
            <person name="Le Paslier M.C."/>
            <person name="Fan G."/>
            <person name="Renault V."/>
            <person name="Bayer P.E."/>
            <person name="Golicz A.A."/>
            <person name="Manoli S."/>
            <person name="Lee T.H."/>
            <person name="Thi V.H."/>
            <person name="Chalabi S."/>
            <person name="Hu Q."/>
            <person name="Fan C."/>
            <person name="Tollenaere R."/>
            <person name="Lu Y."/>
            <person name="Battail C."/>
            <person name="Shen J."/>
            <person name="Sidebottom C.H."/>
            <person name="Wang X."/>
            <person name="Canaguier A."/>
            <person name="Chauveau A."/>
            <person name="Berard A."/>
            <person name="Deniot G."/>
            <person name="Guan M."/>
            <person name="Liu Z."/>
            <person name="Sun F."/>
            <person name="Lim Y.P."/>
            <person name="Lyons E."/>
            <person name="Town C.D."/>
            <person name="Bancroft I."/>
            <person name="Wang X."/>
            <person name="Meng J."/>
            <person name="Ma J."/>
            <person name="Pires J.C."/>
            <person name="King G.J."/>
            <person name="Brunel D."/>
            <person name="Delourme R."/>
            <person name="Renard M."/>
            <person name="Aury J.M."/>
            <person name="Adams K.L."/>
            <person name="Batley J."/>
            <person name="Snowdon R.J."/>
            <person name="Tost J."/>
            <person name="Edwards D."/>
            <person name="Zhou Y."/>
            <person name="Hua W."/>
            <person name="Sharpe A.G."/>
            <person name="Paterson A.H."/>
            <person name="Guan C."/>
            <person name="Wincker P."/>
        </authorList>
    </citation>
    <scope>NUCLEOTIDE SEQUENCE [LARGE SCALE GENOMIC DNA]</scope>
    <source>
        <strain evidence="3">cv. Darmor-bzh</strain>
    </source>
</reference>
<evidence type="ECO:0000313" key="2">
    <source>
        <dbReference type="EMBL" id="CDY24604.1"/>
    </source>
</evidence>